<gene>
    <name evidence="2" type="ORF">CITCOLO1_LOCUS16202</name>
</gene>
<reference evidence="2 3" key="1">
    <citation type="submission" date="2024-03" db="EMBL/GenBank/DDBJ databases">
        <authorList>
            <person name="Gkanogiannis A."/>
            <person name="Becerra Lopez-Lavalle L."/>
        </authorList>
    </citation>
    <scope>NUCLEOTIDE SEQUENCE [LARGE SCALE GENOMIC DNA]</scope>
</reference>
<accession>A0ABP0YUF1</accession>
<evidence type="ECO:0000256" key="1">
    <source>
        <dbReference type="SAM" id="MobiDB-lite"/>
    </source>
</evidence>
<feature type="region of interest" description="Disordered" evidence="1">
    <location>
        <begin position="33"/>
        <end position="52"/>
    </location>
</feature>
<feature type="non-terminal residue" evidence="2">
    <location>
        <position position="52"/>
    </location>
</feature>
<name>A0ABP0YUF1_9ROSI</name>
<evidence type="ECO:0000313" key="3">
    <source>
        <dbReference type="Proteomes" id="UP001642487"/>
    </source>
</evidence>
<dbReference type="EMBL" id="OZ021740">
    <property type="protein sequence ID" value="CAK9323986.1"/>
    <property type="molecule type" value="Genomic_DNA"/>
</dbReference>
<proteinExistence type="predicted"/>
<protein>
    <submittedName>
        <fullName evidence="2">Uncharacterized protein</fullName>
    </submittedName>
</protein>
<evidence type="ECO:0000313" key="2">
    <source>
        <dbReference type="EMBL" id="CAK9323986.1"/>
    </source>
</evidence>
<keyword evidence="3" id="KW-1185">Reference proteome</keyword>
<organism evidence="2 3">
    <name type="scientific">Citrullus colocynthis</name>
    <name type="common">colocynth</name>
    <dbReference type="NCBI Taxonomy" id="252529"/>
    <lineage>
        <taxon>Eukaryota</taxon>
        <taxon>Viridiplantae</taxon>
        <taxon>Streptophyta</taxon>
        <taxon>Embryophyta</taxon>
        <taxon>Tracheophyta</taxon>
        <taxon>Spermatophyta</taxon>
        <taxon>Magnoliopsida</taxon>
        <taxon>eudicotyledons</taxon>
        <taxon>Gunneridae</taxon>
        <taxon>Pentapetalae</taxon>
        <taxon>rosids</taxon>
        <taxon>fabids</taxon>
        <taxon>Cucurbitales</taxon>
        <taxon>Cucurbitaceae</taxon>
        <taxon>Benincaseae</taxon>
        <taxon>Citrullus</taxon>
    </lineage>
</organism>
<dbReference type="Proteomes" id="UP001642487">
    <property type="component" value="Chromosome 6"/>
</dbReference>
<sequence length="52" mass="5610">SPNSYRSAPSPLPSARSAPACRLATNLLDSATRSAPFRHHSATRFAPSSEKW</sequence>